<reference evidence="1" key="1">
    <citation type="submission" date="2020-08" db="EMBL/GenBank/DDBJ databases">
        <title>Multicomponent nature underlies the extraordinary mechanical properties of spider dragline silk.</title>
        <authorList>
            <person name="Kono N."/>
            <person name="Nakamura H."/>
            <person name="Mori M."/>
            <person name="Yoshida Y."/>
            <person name="Ohtoshi R."/>
            <person name="Malay A.D."/>
            <person name="Moran D.A.P."/>
            <person name="Tomita M."/>
            <person name="Numata K."/>
            <person name="Arakawa K."/>
        </authorList>
    </citation>
    <scope>NUCLEOTIDE SEQUENCE</scope>
</reference>
<evidence type="ECO:0000313" key="2">
    <source>
        <dbReference type="Proteomes" id="UP000887013"/>
    </source>
</evidence>
<dbReference type="EMBL" id="BMAW01075134">
    <property type="protein sequence ID" value="GFT95197.1"/>
    <property type="molecule type" value="Genomic_DNA"/>
</dbReference>
<dbReference type="OrthoDB" id="6086925at2759"/>
<dbReference type="AlphaFoldDB" id="A0A8X6Q072"/>
<proteinExistence type="predicted"/>
<organism evidence="1 2">
    <name type="scientific">Nephila pilipes</name>
    <name type="common">Giant wood spider</name>
    <name type="synonym">Nephila maculata</name>
    <dbReference type="NCBI Taxonomy" id="299642"/>
    <lineage>
        <taxon>Eukaryota</taxon>
        <taxon>Metazoa</taxon>
        <taxon>Ecdysozoa</taxon>
        <taxon>Arthropoda</taxon>
        <taxon>Chelicerata</taxon>
        <taxon>Arachnida</taxon>
        <taxon>Araneae</taxon>
        <taxon>Araneomorphae</taxon>
        <taxon>Entelegynae</taxon>
        <taxon>Araneoidea</taxon>
        <taxon>Nephilidae</taxon>
        <taxon>Nephila</taxon>
    </lineage>
</organism>
<comment type="caution">
    <text evidence="1">The sequence shown here is derived from an EMBL/GenBank/DDBJ whole genome shotgun (WGS) entry which is preliminary data.</text>
</comment>
<protein>
    <submittedName>
        <fullName evidence="1">MACPF domain-containing protein</fullName>
    </submittedName>
</protein>
<keyword evidence="2" id="KW-1185">Reference proteome</keyword>
<accession>A0A8X6Q072</accession>
<dbReference type="Proteomes" id="UP000887013">
    <property type="component" value="Unassembled WGS sequence"/>
</dbReference>
<gene>
    <name evidence="1" type="primary">AVEN_42271_1</name>
    <name evidence="1" type="ORF">NPIL_543141</name>
</gene>
<evidence type="ECO:0000313" key="1">
    <source>
        <dbReference type="EMBL" id="GFT95197.1"/>
    </source>
</evidence>
<name>A0A8X6Q072_NEPPI</name>
<sequence>MGGMMMYVLPMLLGQTYDLGKNRPGVQIFPANVSASATVLEQYFTDSQYRLVESNSQVKEFLDVSGALSLKIKSGMIDVSGEGSYTKDISSYDNSLQILIKVHFETITRTIPFNVKPLGDWTQYNPQFLGTHYMRSLTMGGDLIAAVIVKANNKFDMERIKGALSASVNTSGGTFEGEIKAKLEKLRQEAQDSASMEIRYWATVPLEGVSYTTDGLLQLIKDFPVHVKRVNNGLGNPLRMELLPLKLLQPDFAEYMENRAIGGMLEDMDYHLDDILATRKALGIWMAGLPPIIPAGIQKMMETFSNKMNNLLGVFLKSIDQLDTSANASMKPITEALDAYKGEEGSMPQKYMRQFLLLRQEIYREAPELKPRIGGAEYNYWGRSECEGAGTKTVMSGVMSSSQSGQNGGSSELICAPTNPENPDPLQYFPSYDPKDEDQLFENLLISPIIYNGELEKYKPMTFKQVACARCRSSHRTTLITKPGDSACPKNWTKEYNGLMMAPGRNDPKGDCVCMDLHMQPPSGNITFGTKDASHVFKIQEISIQCGSIPCGPYKSDQPIPCVVCSI</sequence>